<dbReference type="STRING" id="41875.K8EMU8"/>
<comment type="similarity">
    <text evidence="1">Belongs to the LTV1 family.</text>
</comment>
<dbReference type="PANTHER" id="PTHR21531:SF0">
    <property type="entry name" value="PROTEIN LTV1 HOMOLOG"/>
    <property type="match status" value="1"/>
</dbReference>
<dbReference type="EMBL" id="FO082265">
    <property type="protein sequence ID" value="CCO19542.1"/>
    <property type="molecule type" value="Genomic_DNA"/>
</dbReference>
<evidence type="ECO:0000256" key="2">
    <source>
        <dbReference type="SAM" id="MobiDB-lite"/>
    </source>
</evidence>
<dbReference type="GO" id="GO:0005634">
    <property type="term" value="C:nucleus"/>
    <property type="evidence" value="ECO:0007669"/>
    <property type="project" value="TreeGrafter"/>
</dbReference>
<evidence type="ECO:0008006" key="5">
    <source>
        <dbReference type="Google" id="ProtNLM"/>
    </source>
</evidence>
<dbReference type="KEGG" id="bpg:Bathy14g02670"/>
<dbReference type="GO" id="GO:0042274">
    <property type="term" value="P:ribosomal small subunit biogenesis"/>
    <property type="evidence" value="ECO:0007669"/>
    <property type="project" value="InterPro"/>
</dbReference>
<dbReference type="InterPro" id="IPR007307">
    <property type="entry name" value="Ltv1"/>
</dbReference>
<dbReference type="GO" id="GO:0030688">
    <property type="term" value="C:preribosome, small subunit precursor"/>
    <property type="evidence" value="ECO:0007669"/>
    <property type="project" value="TreeGrafter"/>
</dbReference>
<dbReference type="RefSeq" id="XP_007509085.1">
    <property type="nucleotide sequence ID" value="XM_007509023.1"/>
</dbReference>
<evidence type="ECO:0000313" key="3">
    <source>
        <dbReference type="EMBL" id="CCO19542.1"/>
    </source>
</evidence>
<dbReference type="GO" id="GO:0000056">
    <property type="term" value="P:ribosomal small subunit export from nucleus"/>
    <property type="evidence" value="ECO:0007669"/>
    <property type="project" value="TreeGrafter"/>
</dbReference>
<dbReference type="GO" id="GO:0005829">
    <property type="term" value="C:cytosol"/>
    <property type="evidence" value="ECO:0007669"/>
    <property type="project" value="TreeGrafter"/>
</dbReference>
<organism evidence="3 4">
    <name type="scientific">Bathycoccus prasinos</name>
    <dbReference type="NCBI Taxonomy" id="41875"/>
    <lineage>
        <taxon>Eukaryota</taxon>
        <taxon>Viridiplantae</taxon>
        <taxon>Chlorophyta</taxon>
        <taxon>Mamiellophyceae</taxon>
        <taxon>Mamiellales</taxon>
        <taxon>Bathycoccaceae</taxon>
        <taxon>Bathycoccus</taxon>
    </lineage>
</organism>
<feature type="region of interest" description="Disordered" evidence="2">
    <location>
        <begin position="1"/>
        <end position="63"/>
    </location>
</feature>
<feature type="compositionally biased region" description="Basic residues" evidence="2">
    <location>
        <begin position="1"/>
        <end position="14"/>
    </location>
</feature>
<accession>K8EMU8</accession>
<dbReference type="OrthoDB" id="693374at2759"/>
<dbReference type="GeneID" id="19011872"/>
<evidence type="ECO:0000256" key="1">
    <source>
        <dbReference type="ARBA" id="ARBA00009078"/>
    </source>
</evidence>
<evidence type="ECO:0000313" key="4">
    <source>
        <dbReference type="Proteomes" id="UP000198341"/>
    </source>
</evidence>
<proteinExistence type="inferred from homology"/>
<gene>
    <name evidence="3" type="ordered locus">Bathy14g02670</name>
</gene>
<dbReference type="Proteomes" id="UP000198341">
    <property type="component" value="Chromosome 14"/>
</dbReference>
<dbReference type="PANTHER" id="PTHR21531">
    <property type="entry name" value="LOW-TEMPERATURE VIABILITY PROTEIN LTV1-RELATED"/>
    <property type="match status" value="1"/>
</dbReference>
<keyword evidence="4" id="KW-1185">Reference proteome</keyword>
<dbReference type="AlphaFoldDB" id="K8EMU8"/>
<protein>
    <recommendedName>
        <fullName evidence="5">Protein LTV1 homolog</fullName>
    </recommendedName>
</protein>
<name>K8EMU8_9CHLO</name>
<sequence length="365" mass="41410">MPRKKTPFIQKKHSNTYSISAGHNDFIDEKYASQGSIQKPEENGSETGARKTVSESSGPIPEQQNRKEILDLCLFDDGYDYTQHLRSVELDSLVKVSPISTRKQSLSSNASHDVSNPHIFTDRCMESEILEVIETIETIELSDGGEQETGDLEDTFFLEAMQGEKVLSDVTDKPILLSERISMSSTCTFQLDRTASLNKDENDDNCMLLPSGRVHSEESRRTAKNVQANSGQTQVLKTISKMITEEIISTVDLKSPEVKYDKTRLGEENLHMLKETFLNSPSIIKDDNIKTHPSVSIKEQSTQNDVFLFNTAIPENWRWNIRRKGEDRSEKLERKHAVKEGRRVARLAKKNLKKSFKELNQATKS</sequence>
<reference evidence="3 4" key="1">
    <citation type="submission" date="2011-10" db="EMBL/GenBank/DDBJ databases">
        <authorList>
            <person name="Genoscope - CEA"/>
        </authorList>
    </citation>
    <scope>NUCLEOTIDE SEQUENCE [LARGE SCALE GENOMIC DNA]</scope>
    <source>
        <strain evidence="3 4">RCC 1105</strain>
    </source>
</reference>